<dbReference type="PRINTS" id="PR00039">
    <property type="entry name" value="HTHLYSR"/>
</dbReference>
<dbReference type="Gene3D" id="3.40.190.290">
    <property type="match status" value="1"/>
</dbReference>
<evidence type="ECO:0000313" key="6">
    <source>
        <dbReference type="EMBL" id="HIS67477.1"/>
    </source>
</evidence>
<dbReference type="SUPFAM" id="SSF53850">
    <property type="entry name" value="Periplasmic binding protein-like II"/>
    <property type="match status" value="1"/>
</dbReference>
<dbReference type="Gene3D" id="1.10.10.10">
    <property type="entry name" value="Winged helix-like DNA-binding domain superfamily/Winged helix DNA-binding domain"/>
    <property type="match status" value="1"/>
</dbReference>
<dbReference type="Pfam" id="PF00126">
    <property type="entry name" value="HTH_1"/>
    <property type="match status" value="1"/>
</dbReference>
<reference evidence="6" key="2">
    <citation type="journal article" date="2021" name="PeerJ">
        <title>Extensive microbial diversity within the chicken gut microbiome revealed by metagenomics and culture.</title>
        <authorList>
            <person name="Gilroy R."/>
            <person name="Ravi A."/>
            <person name="Getino M."/>
            <person name="Pursley I."/>
            <person name="Horton D.L."/>
            <person name="Alikhan N.F."/>
            <person name="Baker D."/>
            <person name="Gharbi K."/>
            <person name="Hall N."/>
            <person name="Watson M."/>
            <person name="Adriaenssens E.M."/>
            <person name="Foster-Nyarko E."/>
            <person name="Jarju S."/>
            <person name="Secka A."/>
            <person name="Antonio M."/>
            <person name="Oren A."/>
            <person name="Chaudhuri R.R."/>
            <person name="La Ragione R."/>
            <person name="Hildebrand F."/>
            <person name="Pallen M.J."/>
        </authorList>
    </citation>
    <scope>NUCLEOTIDE SEQUENCE</scope>
    <source>
        <strain evidence="6">ChiHjej10B9-9673</strain>
    </source>
</reference>
<dbReference type="InterPro" id="IPR005119">
    <property type="entry name" value="LysR_subst-bd"/>
</dbReference>
<evidence type="ECO:0000256" key="2">
    <source>
        <dbReference type="ARBA" id="ARBA00023015"/>
    </source>
</evidence>
<dbReference type="InterPro" id="IPR000847">
    <property type="entry name" value="LysR_HTH_N"/>
</dbReference>
<evidence type="ECO:0000313" key="7">
    <source>
        <dbReference type="Proteomes" id="UP000824001"/>
    </source>
</evidence>
<dbReference type="SUPFAM" id="SSF46785">
    <property type="entry name" value="Winged helix' DNA-binding domain"/>
    <property type="match status" value="1"/>
</dbReference>
<evidence type="ECO:0000256" key="1">
    <source>
        <dbReference type="ARBA" id="ARBA00009437"/>
    </source>
</evidence>
<keyword evidence="4" id="KW-0804">Transcription</keyword>
<dbReference type="CDD" id="cd05466">
    <property type="entry name" value="PBP2_LTTR_substrate"/>
    <property type="match status" value="1"/>
</dbReference>
<comment type="similarity">
    <text evidence="1">Belongs to the LysR transcriptional regulatory family.</text>
</comment>
<feature type="domain" description="HTH lysR-type" evidence="5">
    <location>
        <begin position="1"/>
        <end position="58"/>
    </location>
</feature>
<dbReference type="PANTHER" id="PTHR30419:SF28">
    <property type="entry name" value="HTH-TYPE TRANSCRIPTIONAL REGULATOR BSDA"/>
    <property type="match status" value="1"/>
</dbReference>
<name>A0A9D1JVR7_9FIRM</name>
<evidence type="ECO:0000256" key="4">
    <source>
        <dbReference type="ARBA" id="ARBA00023163"/>
    </source>
</evidence>
<organism evidence="6 7">
    <name type="scientific">Candidatus Scatomorpha merdipullorum</name>
    <dbReference type="NCBI Taxonomy" id="2840927"/>
    <lineage>
        <taxon>Bacteria</taxon>
        <taxon>Bacillati</taxon>
        <taxon>Bacillota</taxon>
        <taxon>Clostridia</taxon>
        <taxon>Eubacteriales</taxon>
        <taxon>Candidatus Scatomorpha</taxon>
    </lineage>
</organism>
<dbReference type="GO" id="GO:0003700">
    <property type="term" value="F:DNA-binding transcription factor activity"/>
    <property type="evidence" value="ECO:0007669"/>
    <property type="project" value="InterPro"/>
</dbReference>
<gene>
    <name evidence="6" type="ORF">IAC18_07920</name>
</gene>
<dbReference type="GO" id="GO:0003677">
    <property type="term" value="F:DNA binding"/>
    <property type="evidence" value="ECO:0007669"/>
    <property type="project" value="UniProtKB-KW"/>
</dbReference>
<reference evidence="6" key="1">
    <citation type="submission" date="2020-10" db="EMBL/GenBank/DDBJ databases">
        <authorList>
            <person name="Gilroy R."/>
        </authorList>
    </citation>
    <scope>NUCLEOTIDE SEQUENCE</scope>
    <source>
        <strain evidence="6">ChiHjej10B9-9673</strain>
    </source>
</reference>
<keyword evidence="3" id="KW-0238">DNA-binding</keyword>
<dbReference type="Proteomes" id="UP000824001">
    <property type="component" value="Unassembled WGS sequence"/>
</dbReference>
<dbReference type="PROSITE" id="PS50931">
    <property type="entry name" value="HTH_LYSR"/>
    <property type="match status" value="1"/>
</dbReference>
<protein>
    <submittedName>
        <fullName evidence="6">LysR family transcriptional regulator</fullName>
    </submittedName>
</protein>
<proteinExistence type="inferred from homology"/>
<dbReference type="InterPro" id="IPR050950">
    <property type="entry name" value="HTH-type_LysR_regulators"/>
</dbReference>
<evidence type="ECO:0000256" key="3">
    <source>
        <dbReference type="ARBA" id="ARBA00023125"/>
    </source>
</evidence>
<dbReference type="InterPro" id="IPR036390">
    <property type="entry name" value="WH_DNA-bd_sf"/>
</dbReference>
<dbReference type="InterPro" id="IPR036388">
    <property type="entry name" value="WH-like_DNA-bd_sf"/>
</dbReference>
<dbReference type="AlphaFoldDB" id="A0A9D1JVR7"/>
<comment type="caution">
    <text evidence="6">The sequence shown here is derived from an EMBL/GenBank/DDBJ whole genome shotgun (WGS) entry which is preliminary data.</text>
</comment>
<sequence length="308" mass="35645">MNPGRRYYFITIAETLNITRAAEQLMVSQPSLTQCLNKLESDLEIKLVDRSFTPLRLTEAGHVYYDYLLKQRSAEEALNASLKRLRCKGRRPLMIGIPLQKSHELISRLLPDFSKEHPEVEVAIWEGTSSTVRERVIKGELDIGFGHIMDEVYDDCVVKHLNEEKILIICHRDNPIAQSRETSEENTLLVEPEALSTQHFFQMSEEYYLYEVEAKHLKAHGVTPRSRTVMSNLHAIISTIIADPASGFAYMPDYVMHEAWPSSVSDRLAYIRLDRQDISWHFSMFRRRGQAVSKVARLFWNSVDRAYK</sequence>
<keyword evidence="2" id="KW-0805">Transcription regulation</keyword>
<dbReference type="EMBL" id="DVJK01000223">
    <property type="protein sequence ID" value="HIS67477.1"/>
    <property type="molecule type" value="Genomic_DNA"/>
</dbReference>
<evidence type="ECO:0000259" key="5">
    <source>
        <dbReference type="PROSITE" id="PS50931"/>
    </source>
</evidence>
<dbReference type="PANTHER" id="PTHR30419">
    <property type="entry name" value="HTH-TYPE TRANSCRIPTIONAL REGULATOR YBHD"/>
    <property type="match status" value="1"/>
</dbReference>
<accession>A0A9D1JVR7</accession>
<dbReference type="Pfam" id="PF03466">
    <property type="entry name" value="LysR_substrate"/>
    <property type="match status" value="1"/>
</dbReference>
<dbReference type="GO" id="GO:0005829">
    <property type="term" value="C:cytosol"/>
    <property type="evidence" value="ECO:0007669"/>
    <property type="project" value="TreeGrafter"/>
</dbReference>